<dbReference type="Proteomes" id="UP001153636">
    <property type="component" value="Chromosome 11"/>
</dbReference>
<comment type="subcellular location">
    <subcellularLocation>
        <location evidence="14">Membrane</location>
        <topology evidence="14">Multi-pass membrane protein</topology>
    </subcellularLocation>
    <subcellularLocation>
        <location evidence="1">Mitochondrion inner membrane</location>
        <topology evidence="1">Multi-pass membrane protein</topology>
    </subcellularLocation>
</comment>
<dbReference type="Pfam" id="PF00153">
    <property type="entry name" value="Mito_carr"/>
    <property type="match status" value="2"/>
</dbReference>
<evidence type="ECO:0000256" key="1">
    <source>
        <dbReference type="ARBA" id="ARBA00004448"/>
    </source>
</evidence>
<evidence type="ECO:0000256" key="3">
    <source>
        <dbReference type="ARBA" id="ARBA00011245"/>
    </source>
</evidence>
<keyword evidence="9 14" id="KW-1133">Transmembrane helix</keyword>
<feature type="transmembrane region" description="Helical" evidence="14">
    <location>
        <begin position="275"/>
        <end position="297"/>
    </location>
</feature>
<keyword evidence="4 13" id="KW-0813">Transport</keyword>
<dbReference type="PRINTS" id="PR00927">
    <property type="entry name" value="ADPTRNSLCASE"/>
</dbReference>
<dbReference type="GO" id="GO:0005471">
    <property type="term" value="F:ATP:ADP antiporter activity"/>
    <property type="evidence" value="ECO:0007669"/>
    <property type="project" value="UniProtKB-UniRule"/>
</dbReference>
<evidence type="ECO:0000256" key="9">
    <source>
        <dbReference type="ARBA" id="ARBA00022989"/>
    </source>
</evidence>
<dbReference type="AlphaFoldDB" id="A0A9P0CK41"/>
<feature type="repeat" description="Solcar" evidence="12">
    <location>
        <begin position="214"/>
        <end position="303"/>
    </location>
</feature>
<accession>A0A9P0CK41</accession>
<comment type="function">
    <text evidence="14">Catalyzes the exchange of ADP and ATP across the membrane.</text>
</comment>
<keyword evidence="5" id="KW-0050">Antiport</keyword>
<comment type="subunit">
    <text evidence="3 14">Monomer.</text>
</comment>
<feature type="transmembrane region" description="Helical" evidence="14">
    <location>
        <begin position="182"/>
        <end position="204"/>
    </location>
</feature>
<dbReference type="GO" id="GO:0005743">
    <property type="term" value="C:mitochondrial inner membrane"/>
    <property type="evidence" value="ECO:0007669"/>
    <property type="project" value="UniProtKB-SubCell"/>
</dbReference>
<dbReference type="InterPro" id="IPR018108">
    <property type="entry name" value="MCP_transmembrane"/>
</dbReference>
<dbReference type="SUPFAM" id="SSF103506">
    <property type="entry name" value="Mitochondrial carrier"/>
    <property type="match status" value="1"/>
</dbReference>
<evidence type="ECO:0000256" key="7">
    <source>
        <dbReference type="ARBA" id="ARBA00022737"/>
    </source>
</evidence>
<evidence type="ECO:0000256" key="10">
    <source>
        <dbReference type="ARBA" id="ARBA00023128"/>
    </source>
</evidence>
<evidence type="ECO:0000256" key="14">
    <source>
        <dbReference type="RuleBase" id="RU368008"/>
    </source>
</evidence>
<keyword evidence="16" id="KW-1185">Reference proteome</keyword>
<dbReference type="GO" id="GO:1901029">
    <property type="term" value="P:negative regulation of mitochondrial outer membrane permeabilization involved in apoptotic signaling pathway"/>
    <property type="evidence" value="ECO:0007669"/>
    <property type="project" value="TreeGrafter"/>
</dbReference>
<evidence type="ECO:0000256" key="6">
    <source>
        <dbReference type="ARBA" id="ARBA00022692"/>
    </source>
</evidence>
<evidence type="ECO:0000313" key="15">
    <source>
        <dbReference type="EMBL" id="CAH1100950.1"/>
    </source>
</evidence>
<evidence type="ECO:0000256" key="4">
    <source>
        <dbReference type="ARBA" id="ARBA00022448"/>
    </source>
</evidence>
<comment type="similarity">
    <text evidence="2 13">Belongs to the mitochondrial carrier (TC 2.A.29) family.</text>
</comment>
<evidence type="ECO:0000313" key="16">
    <source>
        <dbReference type="Proteomes" id="UP001153636"/>
    </source>
</evidence>
<evidence type="ECO:0000256" key="2">
    <source>
        <dbReference type="ARBA" id="ARBA00006375"/>
    </source>
</evidence>
<dbReference type="InterPro" id="IPR023395">
    <property type="entry name" value="MCP_dom_sf"/>
</dbReference>
<feature type="repeat" description="Solcar" evidence="12">
    <location>
        <begin position="22"/>
        <end position="110"/>
    </location>
</feature>
<keyword evidence="10" id="KW-0496">Mitochondrion</keyword>
<evidence type="ECO:0000256" key="5">
    <source>
        <dbReference type="ARBA" id="ARBA00022449"/>
    </source>
</evidence>
<evidence type="ECO:0000256" key="12">
    <source>
        <dbReference type="PROSITE-ProRule" id="PRU00282"/>
    </source>
</evidence>
<feature type="repeat" description="Solcar" evidence="12">
    <location>
        <begin position="123"/>
        <end position="210"/>
    </location>
</feature>
<dbReference type="InterPro" id="IPR002113">
    <property type="entry name" value="ADT_euk_type"/>
</dbReference>
<evidence type="ECO:0000256" key="13">
    <source>
        <dbReference type="RuleBase" id="RU000488"/>
    </source>
</evidence>
<sequence length="304" mass="33985">MPTPRKKPKPLSGIPLTERLSKDFLIAGSSSALIMVTVAPIARVKLLLQLQATHTHIPKERLYKGIIDACLRIPKEDGVLGFWRGNTANTIRSFFNAAFNFTFKNVYHDMFVTGVDKNSSFFRYFVANLAAGGAAGATATCLLYPLDYLATRMASDITEGRQYHGLADCFLKTLHSDGPQGLYRGFFTSINGIIIYRSVYFGLYDTAKEKIPQNSFWAAFFTAQIATSAAAMLAYPFDTVRRRMMMQSCRLESNIMYFSSMHCWIKIARTEGPMAFYKGAFCNTLLSTGAALLLVVYDRVRVLL</sequence>
<dbReference type="Gene3D" id="1.50.40.10">
    <property type="entry name" value="Mitochondrial carrier domain"/>
    <property type="match status" value="1"/>
</dbReference>
<keyword evidence="8" id="KW-0999">Mitochondrion inner membrane</keyword>
<proteinExistence type="inferred from homology"/>
<feature type="transmembrane region" description="Helical" evidence="14">
    <location>
        <begin position="216"/>
        <end position="237"/>
    </location>
</feature>
<dbReference type="EMBL" id="OV651823">
    <property type="protein sequence ID" value="CAH1100950.1"/>
    <property type="molecule type" value="Genomic_DNA"/>
</dbReference>
<dbReference type="OrthoDB" id="270584at2759"/>
<gene>
    <name evidence="15" type="ORF">PSYICH_LOCUS2652</name>
</gene>
<evidence type="ECO:0000256" key="8">
    <source>
        <dbReference type="ARBA" id="ARBA00022792"/>
    </source>
</evidence>
<keyword evidence="7" id="KW-0677">Repeat</keyword>
<keyword evidence="6 12" id="KW-0812">Transmembrane</keyword>
<comment type="caution">
    <text evidence="14">Lacks conserved residue(s) required for the propagation of feature annotation.</text>
</comment>
<dbReference type="PANTHER" id="PTHR45635:SF40">
    <property type="entry name" value="ADP_ATP TRANSLOCASE 4"/>
    <property type="match status" value="1"/>
</dbReference>
<feature type="transmembrane region" description="Helical" evidence="14">
    <location>
        <begin position="121"/>
        <end position="144"/>
    </location>
</feature>
<dbReference type="GO" id="GO:0140021">
    <property type="term" value="P:mitochondrial ADP transmembrane transport"/>
    <property type="evidence" value="ECO:0007669"/>
    <property type="project" value="InterPro"/>
</dbReference>
<dbReference type="PRINTS" id="PR00926">
    <property type="entry name" value="MITOCARRIER"/>
</dbReference>
<organism evidence="15 16">
    <name type="scientific">Psylliodes chrysocephalus</name>
    <dbReference type="NCBI Taxonomy" id="3402493"/>
    <lineage>
        <taxon>Eukaryota</taxon>
        <taxon>Metazoa</taxon>
        <taxon>Ecdysozoa</taxon>
        <taxon>Arthropoda</taxon>
        <taxon>Hexapoda</taxon>
        <taxon>Insecta</taxon>
        <taxon>Pterygota</taxon>
        <taxon>Neoptera</taxon>
        <taxon>Endopterygota</taxon>
        <taxon>Coleoptera</taxon>
        <taxon>Polyphaga</taxon>
        <taxon>Cucujiformia</taxon>
        <taxon>Chrysomeloidea</taxon>
        <taxon>Chrysomelidae</taxon>
        <taxon>Galerucinae</taxon>
        <taxon>Alticini</taxon>
        <taxon>Psylliodes</taxon>
    </lineage>
</organism>
<keyword evidence="11 12" id="KW-0472">Membrane</keyword>
<protein>
    <recommendedName>
        <fullName evidence="14">ADP/ATP translocase</fullName>
    </recommendedName>
    <alternativeName>
        <fullName evidence="14">ADP,ATP carrier protein</fullName>
    </alternativeName>
</protein>
<dbReference type="PROSITE" id="PS50920">
    <property type="entry name" value="SOLCAR"/>
    <property type="match status" value="3"/>
</dbReference>
<dbReference type="InterPro" id="IPR002067">
    <property type="entry name" value="MCP"/>
</dbReference>
<name>A0A9P0CK41_9CUCU</name>
<dbReference type="GO" id="GO:1990544">
    <property type="term" value="P:mitochondrial ATP transmembrane transport"/>
    <property type="evidence" value="ECO:0007669"/>
    <property type="project" value="InterPro"/>
</dbReference>
<dbReference type="PANTHER" id="PTHR45635">
    <property type="entry name" value="ADP,ATP CARRIER PROTEIN 1-RELATED-RELATED"/>
    <property type="match status" value="1"/>
</dbReference>
<reference evidence="15" key="1">
    <citation type="submission" date="2022-01" db="EMBL/GenBank/DDBJ databases">
        <authorList>
            <person name="King R."/>
        </authorList>
    </citation>
    <scope>NUCLEOTIDE SEQUENCE</scope>
</reference>
<evidence type="ECO:0000256" key="11">
    <source>
        <dbReference type="ARBA" id="ARBA00023136"/>
    </source>
</evidence>